<keyword evidence="2" id="KW-0378">Hydrolase</keyword>
<reference evidence="2 3" key="1">
    <citation type="submission" date="2020-07" db="EMBL/GenBank/DDBJ databases">
        <title>Gai3-2, isolated from salt lake.</title>
        <authorList>
            <person name="Cui H."/>
            <person name="Shi X."/>
        </authorList>
    </citation>
    <scope>NUCLEOTIDE SEQUENCE [LARGE SCALE GENOMIC DNA]</scope>
    <source>
        <strain evidence="2 3">Gai3-2</strain>
    </source>
</reference>
<keyword evidence="1" id="KW-0812">Transmembrane</keyword>
<sequence length="181" mass="19638">MWPVGHLAVGYFCYVAVVAWTDRSLPANWRSLAVLAFATQLPDLIDKPLGYAGILPSGRSLAHSLVVVFVATAGVRLAVSIARARQDLHLSRSILAAYRLPLLVGYLSHLVADSYGALLAGGVWRIRYLAWPLLPAIEYGSDGVAPWNRLLAMTLTPQIQAELLLAAAAIVVFVALRLRKQ</sequence>
<dbReference type="OrthoDB" id="200338at2157"/>
<evidence type="ECO:0000313" key="2">
    <source>
        <dbReference type="EMBL" id="QLG27438.1"/>
    </source>
</evidence>
<keyword evidence="3" id="KW-1185">Reference proteome</keyword>
<keyword evidence="1" id="KW-1133">Transmembrane helix</keyword>
<evidence type="ECO:0000256" key="1">
    <source>
        <dbReference type="SAM" id="Phobius"/>
    </source>
</evidence>
<dbReference type="KEGG" id="halg:HUG10_07695"/>
<proteinExistence type="predicted"/>
<evidence type="ECO:0000313" key="3">
    <source>
        <dbReference type="Proteomes" id="UP000509750"/>
    </source>
</evidence>
<dbReference type="GeneID" id="56028706"/>
<dbReference type="Pfam" id="PF04307">
    <property type="entry name" value="YdjM"/>
    <property type="match status" value="1"/>
</dbReference>
<organism evidence="2 3">
    <name type="scientific">Halorarum halophilum</name>
    <dbReference type="NCBI Taxonomy" id="2743090"/>
    <lineage>
        <taxon>Archaea</taxon>
        <taxon>Methanobacteriati</taxon>
        <taxon>Methanobacteriota</taxon>
        <taxon>Stenosarchaea group</taxon>
        <taxon>Halobacteria</taxon>
        <taxon>Halobacteriales</taxon>
        <taxon>Haloferacaceae</taxon>
        <taxon>Halorarum</taxon>
    </lineage>
</organism>
<keyword evidence="1" id="KW-0472">Membrane</keyword>
<dbReference type="GO" id="GO:0016787">
    <property type="term" value="F:hydrolase activity"/>
    <property type="evidence" value="ECO:0007669"/>
    <property type="project" value="UniProtKB-KW"/>
</dbReference>
<protein>
    <submittedName>
        <fullName evidence="2">Metal-dependent hydrolase</fullName>
    </submittedName>
</protein>
<dbReference type="Proteomes" id="UP000509750">
    <property type="component" value="Chromosome"/>
</dbReference>
<accession>A0A7D5KWY9</accession>
<feature type="transmembrane region" description="Helical" evidence="1">
    <location>
        <begin position="159"/>
        <end position="178"/>
    </location>
</feature>
<dbReference type="RefSeq" id="WP_179169013.1">
    <property type="nucleotide sequence ID" value="NZ_CP058529.1"/>
</dbReference>
<gene>
    <name evidence="2" type="ORF">HUG10_07695</name>
</gene>
<feature type="transmembrane region" description="Helical" evidence="1">
    <location>
        <begin position="61"/>
        <end position="79"/>
    </location>
</feature>
<name>A0A7D5KWY9_9EURY</name>
<dbReference type="EMBL" id="CP058529">
    <property type="protein sequence ID" value="QLG27438.1"/>
    <property type="molecule type" value="Genomic_DNA"/>
</dbReference>
<dbReference type="AlphaFoldDB" id="A0A7D5KWY9"/>
<dbReference type="InterPro" id="IPR007404">
    <property type="entry name" value="YdjM-like"/>
</dbReference>
<feature type="transmembrane region" description="Helical" evidence="1">
    <location>
        <begin position="100"/>
        <end position="124"/>
    </location>
</feature>